<gene>
    <name evidence="2" type="ORF">AN957_04305</name>
</gene>
<organism evidence="2 3">
    <name type="scientific">Cytobacillus solani</name>
    <dbReference type="NCBI Taxonomy" id="1637975"/>
    <lineage>
        <taxon>Bacteria</taxon>
        <taxon>Bacillati</taxon>
        <taxon>Bacillota</taxon>
        <taxon>Bacilli</taxon>
        <taxon>Bacillales</taxon>
        <taxon>Bacillaceae</taxon>
        <taxon>Cytobacillus</taxon>
    </lineage>
</organism>
<keyword evidence="1" id="KW-1133">Transmembrane helix</keyword>
<dbReference type="AlphaFoldDB" id="A0A0Q3QK23"/>
<dbReference type="PATRIC" id="fig|1637975.4.peg.543"/>
<evidence type="ECO:0000256" key="1">
    <source>
        <dbReference type="SAM" id="Phobius"/>
    </source>
</evidence>
<feature type="transmembrane region" description="Helical" evidence="1">
    <location>
        <begin position="31"/>
        <end position="50"/>
    </location>
</feature>
<evidence type="ECO:0000313" key="3">
    <source>
        <dbReference type="Proteomes" id="UP000050996"/>
    </source>
</evidence>
<protein>
    <submittedName>
        <fullName evidence="2">Uncharacterized protein</fullName>
    </submittedName>
</protein>
<evidence type="ECO:0000313" key="2">
    <source>
        <dbReference type="EMBL" id="KQL17904.1"/>
    </source>
</evidence>
<keyword evidence="1" id="KW-0472">Membrane</keyword>
<dbReference type="STRING" id="1637975.AN957_04305"/>
<name>A0A0Q3QK23_9BACI</name>
<dbReference type="Proteomes" id="UP000050996">
    <property type="component" value="Unassembled WGS sequence"/>
</dbReference>
<feature type="transmembrane region" description="Helical" evidence="1">
    <location>
        <begin position="159"/>
        <end position="177"/>
    </location>
</feature>
<dbReference type="RefSeq" id="WP_053479132.1">
    <property type="nucleotide sequence ID" value="NZ_CP041305.1"/>
</dbReference>
<comment type="caution">
    <text evidence="2">The sequence shown here is derived from an EMBL/GenBank/DDBJ whole genome shotgun (WGS) entry which is preliminary data.</text>
</comment>
<feature type="transmembrane region" description="Helical" evidence="1">
    <location>
        <begin position="57"/>
        <end position="78"/>
    </location>
</feature>
<feature type="transmembrane region" description="Helical" evidence="1">
    <location>
        <begin position="121"/>
        <end position="139"/>
    </location>
</feature>
<sequence>MKQTGLGIILYGILVIPPVKAYIESIMLLHMLVQLPLLILAGWFIGDMLIKKFHPFFTAWNTDGVPGMILVVFITMYWMLPRALDEAVSIYYIELFKFISLPFVGLFLRDSWKKMQTLGKSFIFLNYLSMFALMAWLYIDSPIQICNNYLETQQKVLGWGFLVITIWMILYLLQAVFTDHSEKAE</sequence>
<feature type="transmembrane region" description="Helical" evidence="1">
    <location>
        <begin position="90"/>
        <end position="109"/>
    </location>
</feature>
<accession>A0A0Q3QK23</accession>
<dbReference type="EMBL" id="LJIX01000006">
    <property type="protein sequence ID" value="KQL17904.1"/>
    <property type="molecule type" value="Genomic_DNA"/>
</dbReference>
<keyword evidence="3" id="KW-1185">Reference proteome</keyword>
<proteinExistence type="predicted"/>
<keyword evidence="1" id="KW-0812">Transmembrane</keyword>
<reference evidence="2 3" key="1">
    <citation type="submission" date="2015-09" db="EMBL/GenBank/DDBJ databases">
        <title>Genome sequencing project for genomic taxonomy and phylogenomics of Bacillus-like bacteria.</title>
        <authorList>
            <person name="Liu B."/>
            <person name="Wang J."/>
            <person name="Zhu Y."/>
            <person name="Liu G."/>
            <person name="Chen Q."/>
            <person name="Chen Z."/>
            <person name="Lan J."/>
            <person name="Che J."/>
            <person name="Ge C."/>
            <person name="Shi H."/>
            <person name="Pan Z."/>
            <person name="Liu X."/>
        </authorList>
    </citation>
    <scope>NUCLEOTIDE SEQUENCE [LARGE SCALE GENOMIC DNA]</scope>
    <source>
        <strain evidence="2 3">FJAT-18043</strain>
    </source>
</reference>